<proteinExistence type="inferred from homology"/>
<dbReference type="PANTHER" id="PTHR43827">
    <property type="entry name" value="2,5-DIKETO-D-GLUCONIC ACID REDUCTASE"/>
    <property type="match status" value="1"/>
</dbReference>
<dbReference type="FunFam" id="3.20.20.100:FF:000015">
    <property type="entry name" value="Oxidoreductase, aldo/keto reductase family"/>
    <property type="match status" value="1"/>
</dbReference>
<feature type="binding site" evidence="5">
    <location>
        <position position="110"/>
    </location>
    <ligand>
        <name>substrate</name>
    </ligand>
</feature>
<dbReference type="Proteomes" id="UP000281738">
    <property type="component" value="Unassembled WGS sequence"/>
</dbReference>
<comment type="similarity">
    <text evidence="1">Belongs to the aldo/keto reductase family.</text>
</comment>
<dbReference type="EMBL" id="RKHO01000001">
    <property type="protein sequence ID" value="ROR89368.1"/>
    <property type="molecule type" value="Genomic_DNA"/>
</dbReference>
<keyword evidence="2" id="KW-0521">NADP</keyword>
<feature type="domain" description="NADP-dependent oxidoreductase" evidence="8">
    <location>
        <begin position="27"/>
        <end position="274"/>
    </location>
</feature>
<sequence length="299" mass="32717">MSSPVPTYDLNNGVQMPALGFGVFQDDPDQTLAAVGAALDVGYRHVDTAAGYGNERQVGEAIRRSGLERSEVFVETKVWVSDYGYEATLHAFDKSARKLGMQQIDLLILHQPAPREFDRTLEAYRALERLLADGRVRAIGVSNFMPDHLARLLDERTVVPAVNQVEVHPYFQQPDVLAANAANGVLTQAWSPIGGITFYAGFGDQRRSTLSDPVIADIAREHDKTPAQVMLRWHLERGRQVIPKSVTPSRIAENLDVVDFTLTDAQLQAIDALDTGVRGGPDPAEITSQSFGGITIPEA</sequence>
<evidence type="ECO:0000256" key="2">
    <source>
        <dbReference type="ARBA" id="ARBA00022857"/>
    </source>
</evidence>
<dbReference type="InterPro" id="IPR023210">
    <property type="entry name" value="NADP_OxRdtase_dom"/>
</dbReference>
<evidence type="ECO:0000256" key="3">
    <source>
        <dbReference type="ARBA" id="ARBA00023002"/>
    </source>
</evidence>
<dbReference type="InterPro" id="IPR036812">
    <property type="entry name" value="NAD(P)_OxRdtase_dom_sf"/>
</dbReference>
<organism evidence="9 10">
    <name type="scientific">Nocardioides aurantiacus</name>
    <dbReference type="NCBI Taxonomy" id="86796"/>
    <lineage>
        <taxon>Bacteria</taxon>
        <taxon>Bacillati</taxon>
        <taxon>Actinomycetota</taxon>
        <taxon>Actinomycetes</taxon>
        <taxon>Propionibacteriales</taxon>
        <taxon>Nocardioidaceae</taxon>
        <taxon>Nocardioides</taxon>
    </lineage>
</organism>
<dbReference type="PROSITE" id="PS00062">
    <property type="entry name" value="ALDOKETO_REDUCTASE_2"/>
    <property type="match status" value="1"/>
</dbReference>
<protein>
    <submittedName>
        <fullName evidence="9">Diketogulonate reductase-like aldo/keto reductase</fullName>
    </submittedName>
</protein>
<evidence type="ECO:0000259" key="8">
    <source>
        <dbReference type="Pfam" id="PF00248"/>
    </source>
</evidence>
<dbReference type="RefSeq" id="WP_123388738.1">
    <property type="nucleotide sequence ID" value="NZ_RKHO01000001.1"/>
</dbReference>
<accession>A0A3N2CPL8</accession>
<dbReference type="PROSITE" id="PS00063">
    <property type="entry name" value="ALDOKETO_REDUCTASE_3"/>
    <property type="match status" value="1"/>
</dbReference>
<feature type="site" description="Lowers pKa of active site Tyr" evidence="6">
    <location>
        <position position="77"/>
    </location>
</feature>
<dbReference type="PROSITE" id="PS00798">
    <property type="entry name" value="ALDOKETO_REDUCTASE_1"/>
    <property type="match status" value="1"/>
</dbReference>
<comment type="caution">
    <text evidence="9">The sequence shown here is derived from an EMBL/GenBank/DDBJ whole genome shotgun (WGS) entry which is preliminary data.</text>
</comment>
<evidence type="ECO:0000313" key="10">
    <source>
        <dbReference type="Proteomes" id="UP000281738"/>
    </source>
</evidence>
<dbReference type="Gene3D" id="3.20.20.100">
    <property type="entry name" value="NADP-dependent oxidoreductase domain"/>
    <property type="match status" value="1"/>
</dbReference>
<dbReference type="InterPro" id="IPR020471">
    <property type="entry name" value="AKR"/>
</dbReference>
<dbReference type="PANTHER" id="PTHR43827:SF3">
    <property type="entry name" value="NADP-DEPENDENT OXIDOREDUCTASE DOMAIN-CONTAINING PROTEIN"/>
    <property type="match status" value="1"/>
</dbReference>
<dbReference type="InterPro" id="IPR018170">
    <property type="entry name" value="Aldo/ket_reductase_CS"/>
</dbReference>
<dbReference type="SUPFAM" id="SSF51430">
    <property type="entry name" value="NAD(P)-linked oxidoreductase"/>
    <property type="match status" value="1"/>
</dbReference>
<reference evidence="9 10" key="1">
    <citation type="submission" date="2018-11" db="EMBL/GenBank/DDBJ databases">
        <title>Sequencing the genomes of 1000 actinobacteria strains.</title>
        <authorList>
            <person name="Klenk H.-P."/>
        </authorList>
    </citation>
    <scope>NUCLEOTIDE SEQUENCE [LARGE SCALE GENOMIC DNA]</scope>
    <source>
        <strain evidence="9 10">DSM 12652</strain>
    </source>
</reference>
<feature type="region of interest" description="Disordered" evidence="7">
    <location>
        <begin position="276"/>
        <end position="299"/>
    </location>
</feature>
<evidence type="ECO:0000256" key="4">
    <source>
        <dbReference type="PIRSR" id="PIRSR000097-1"/>
    </source>
</evidence>
<evidence type="ECO:0000313" key="9">
    <source>
        <dbReference type="EMBL" id="ROR89368.1"/>
    </source>
</evidence>
<dbReference type="Pfam" id="PF00248">
    <property type="entry name" value="Aldo_ket_red"/>
    <property type="match status" value="1"/>
</dbReference>
<dbReference type="OrthoDB" id="9804790at2"/>
<name>A0A3N2CPL8_9ACTN</name>
<dbReference type="GO" id="GO:0016616">
    <property type="term" value="F:oxidoreductase activity, acting on the CH-OH group of donors, NAD or NADP as acceptor"/>
    <property type="evidence" value="ECO:0007669"/>
    <property type="project" value="UniProtKB-ARBA"/>
</dbReference>
<dbReference type="PIRSF" id="PIRSF000097">
    <property type="entry name" value="AKR"/>
    <property type="match status" value="1"/>
</dbReference>
<evidence type="ECO:0000256" key="1">
    <source>
        <dbReference type="ARBA" id="ARBA00007905"/>
    </source>
</evidence>
<dbReference type="AlphaFoldDB" id="A0A3N2CPL8"/>
<keyword evidence="10" id="KW-1185">Reference proteome</keyword>
<keyword evidence="3" id="KW-0560">Oxidoreductase</keyword>
<gene>
    <name evidence="9" type="ORF">EDD33_0189</name>
</gene>
<evidence type="ECO:0000256" key="5">
    <source>
        <dbReference type="PIRSR" id="PIRSR000097-2"/>
    </source>
</evidence>
<evidence type="ECO:0000256" key="6">
    <source>
        <dbReference type="PIRSR" id="PIRSR000097-3"/>
    </source>
</evidence>
<evidence type="ECO:0000256" key="7">
    <source>
        <dbReference type="SAM" id="MobiDB-lite"/>
    </source>
</evidence>
<dbReference type="PRINTS" id="PR00069">
    <property type="entry name" value="ALDKETRDTASE"/>
</dbReference>
<feature type="active site" description="Proton donor" evidence="4">
    <location>
        <position position="52"/>
    </location>
</feature>